<dbReference type="PANTHER" id="PTHR43155:SF2">
    <property type="entry name" value="CYCLIC DI-GMP PHOSPHODIESTERASE PA4108"/>
    <property type="match status" value="1"/>
</dbReference>
<dbReference type="PROSITE" id="PS51832">
    <property type="entry name" value="HD_GYP"/>
    <property type="match status" value="1"/>
</dbReference>
<evidence type="ECO:0000313" key="3">
    <source>
        <dbReference type="Proteomes" id="UP000732377"/>
    </source>
</evidence>
<accession>A0A953I632</accession>
<name>A0A953I632_SYMTR</name>
<dbReference type="AlphaFoldDB" id="A0A953I632"/>
<protein>
    <recommendedName>
        <fullName evidence="1">HD-GYP domain-containing protein</fullName>
    </recommendedName>
</protein>
<dbReference type="InterPro" id="IPR003607">
    <property type="entry name" value="HD/PDEase_dom"/>
</dbReference>
<reference evidence="2" key="1">
    <citation type="submission" date="2017-11" db="EMBL/GenBank/DDBJ databases">
        <title>Three new genomes from thermophilic consortium.</title>
        <authorList>
            <person name="Quaggio R."/>
            <person name="Amgarten D."/>
            <person name="Setubal J.C."/>
        </authorList>
    </citation>
    <scope>NUCLEOTIDE SEQUENCE</scope>
    <source>
        <strain evidence="2">ZCTH01-B2</strain>
    </source>
</reference>
<evidence type="ECO:0000313" key="2">
    <source>
        <dbReference type="EMBL" id="MBY6274953.1"/>
    </source>
</evidence>
<dbReference type="EMBL" id="PIUK01000008">
    <property type="protein sequence ID" value="MBY6274953.1"/>
    <property type="molecule type" value="Genomic_DNA"/>
</dbReference>
<feature type="domain" description="HD-GYP" evidence="1">
    <location>
        <begin position="118"/>
        <end position="311"/>
    </location>
</feature>
<dbReference type="PANTHER" id="PTHR43155">
    <property type="entry name" value="CYCLIC DI-GMP PHOSPHODIESTERASE PA4108-RELATED"/>
    <property type="match status" value="1"/>
</dbReference>
<dbReference type="SUPFAM" id="SSF109604">
    <property type="entry name" value="HD-domain/PDEase-like"/>
    <property type="match status" value="1"/>
</dbReference>
<dbReference type="Gene3D" id="1.10.3210.10">
    <property type="entry name" value="Hypothetical protein af1432"/>
    <property type="match status" value="1"/>
</dbReference>
<dbReference type="Pfam" id="PF13487">
    <property type="entry name" value="HD_5"/>
    <property type="match status" value="1"/>
</dbReference>
<sequence>MAKVRRVPVAELQPGDLLARDVLSEDGRVLLSTGVRLNRNYIWQLRQHGVEAVYVPDTSPPKPAPELSLRLRREVTQELRQFTDGLRRTMEQATATVRLPELELDTSGIRRAVVGVVREVLTHPAAALPLQELRQADEYTLLHSVEVCLLSTMIGRAMGLQGSALVDLAMGALLHDLGKVGIPTAILNKPDRLTPEELEVMKRHTTLGWVLLREQPDLPPEVALVALQHHERWDGRGYPMGLAGEQIHLYARICTVADVYDALTADRVYRAGIHPTEALATMAGPMREMFDPKVLQTFMNAVEHVQRQGTA</sequence>
<gene>
    <name evidence="2" type="ORF">CWE10_01845</name>
</gene>
<dbReference type="InterPro" id="IPR037522">
    <property type="entry name" value="HD_GYP_dom"/>
</dbReference>
<evidence type="ECO:0000259" key="1">
    <source>
        <dbReference type="PROSITE" id="PS51832"/>
    </source>
</evidence>
<dbReference type="CDD" id="cd00077">
    <property type="entry name" value="HDc"/>
    <property type="match status" value="1"/>
</dbReference>
<organism evidence="2 3">
    <name type="scientific">Symbiobacterium thermophilum</name>
    <dbReference type="NCBI Taxonomy" id="2734"/>
    <lineage>
        <taxon>Bacteria</taxon>
        <taxon>Bacillati</taxon>
        <taxon>Bacillota</taxon>
        <taxon>Clostridia</taxon>
        <taxon>Eubacteriales</taxon>
        <taxon>Symbiobacteriaceae</taxon>
        <taxon>Symbiobacterium</taxon>
    </lineage>
</organism>
<proteinExistence type="predicted"/>
<dbReference type="SMART" id="SM00471">
    <property type="entry name" value="HDc"/>
    <property type="match status" value="1"/>
</dbReference>
<dbReference type="Proteomes" id="UP000732377">
    <property type="component" value="Unassembled WGS sequence"/>
</dbReference>
<comment type="caution">
    <text evidence="2">The sequence shown here is derived from an EMBL/GenBank/DDBJ whole genome shotgun (WGS) entry which is preliminary data.</text>
</comment>
<dbReference type="RefSeq" id="WP_273377647.1">
    <property type="nucleotide sequence ID" value="NZ_PIUK01000008.1"/>
</dbReference>